<name>A0A1N7LS22_9RHOB</name>
<keyword evidence="3" id="KW-0449">Lipoprotein</keyword>
<keyword evidence="4" id="KW-1185">Reference proteome</keyword>
<accession>A0A1N7LS22</accession>
<organism evidence="3 4">
    <name type="scientific">Rhodobacter aestuarii</name>
    <dbReference type="NCBI Taxonomy" id="453582"/>
    <lineage>
        <taxon>Bacteria</taxon>
        <taxon>Pseudomonadati</taxon>
        <taxon>Pseudomonadota</taxon>
        <taxon>Alphaproteobacteria</taxon>
        <taxon>Rhodobacterales</taxon>
        <taxon>Rhodobacter group</taxon>
        <taxon>Rhodobacter</taxon>
    </lineage>
</organism>
<protein>
    <submittedName>
        <fullName evidence="3">Phospholipid-binding lipoprotein MlaA</fullName>
    </submittedName>
</protein>
<evidence type="ECO:0000313" key="4">
    <source>
        <dbReference type="Proteomes" id="UP000186221"/>
    </source>
</evidence>
<dbReference type="RefSeq" id="WP_076484508.1">
    <property type="nucleotide sequence ID" value="NZ_FTOG01000004.1"/>
</dbReference>
<dbReference type="EMBL" id="FTOG01000004">
    <property type="protein sequence ID" value="SIS76572.1"/>
    <property type="molecule type" value="Genomic_DNA"/>
</dbReference>
<sequence>MRRFFGFALVVGLTLAGCGEHRPTVPQQDVIYDPYEAGNRQVHAFNKGLDRALFKAREGQPRSRDTLLTRSFSNAGGNLSLPGKVVNSLLQGRPEPAIKNTFRFVINSTLGIGGIFDPAGSSFSLPETDTDFGETLAVWGAQEGAYMELPFFGGSTERDALGSVVDIALDPVGQVLEGAEATGAMALTLGGKVAKRKRFGETVESVYYDSADSYAQERLLYLQMRRHQLAGEETNDEEAWDPYEDPYAE</sequence>
<evidence type="ECO:0000313" key="3">
    <source>
        <dbReference type="EMBL" id="SIS76572.1"/>
    </source>
</evidence>
<dbReference type="PROSITE" id="PS51257">
    <property type="entry name" value="PROKAR_LIPOPROTEIN"/>
    <property type="match status" value="1"/>
</dbReference>
<gene>
    <name evidence="3" type="ORF">SAMN05421580_104264</name>
</gene>
<dbReference type="AlphaFoldDB" id="A0A1N7LS22"/>
<comment type="similarity">
    <text evidence="1">Belongs to the MlaA family.</text>
</comment>
<keyword evidence="2" id="KW-0732">Signal</keyword>
<dbReference type="InterPro" id="IPR007428">
    <property type="entry name" value="MlaA"/>
</dbReference>
<evidence type="ECO:0000256" key="2">
    <source>
        <dbReference type="ARBA" id="ARBA00022729"/>
    </source>
</evidence>
<dbReference type="Proteomes" id="UP000186221">
    <property type="component" value="Unassembled WGS sequence"/>
</dbReference>
<evidence type="ECO:0000256" key="1">
    <source>
        <dbReference type="ARBA" id="ARBA00010634"/>
    </source>
</evidence>
<dbReference type="STRING" id="453582.SAMN05421580_104264"/>
<dbReference type="PANTHER" id="PTHR30035">
    <property type="entry name" value="LIPOPROTEIN VACJ-RELATED"/>
    <property type="match status" value="1"/>
</dbReference>
<dbReference type="OrthoDB" id="9785326at2"/>
<reference evidence="4" key="1">
    <citation type="submission" date="2017-01" db="EMBL/GenBank/DDBJ databases">
        <authorList>
            <person name="Varghese N."/>
            <person name="Submissions S."/>
        </authorList>
    </citation>
    <scope>NUCLEOTIDE SEQUENCE [LARGE SCALE GENOMIC DNA]</scope>
    <source>
        <strain evidence="4">DSM 19945</strain>
    </source>
</reference>
<proteinExistence type="inferred from homology"/>
<dbReference type="PANTHER" id="PTHR30035:SF3">
    <property type="entry name" value="INTERMEMBRANE PHOSPHOLIPID TRANSPORT SYSTEM LIPOPROTEIN MLAA"/>
    <property type="match status" value="1"/>
</dbReference>
<dbReference type="PRINTS" id="PR01805">
    <property type="entry name" value="VACJLIPOPROT"/>
</dbReference>
<dbReference type="GO" id="GO:0016020">
    <property type="term" value="C:membrane"/>
    <property type="evidence" value="ECO:0007669"/>
    <property type="project" value="InterPro"/>
</dbReference>
<dbReference type="Pfam" id="PF04333">
    <property type="entry name" value="MlaA"/>
    <property type="match status" value="1"/>
</dbReference>
<dbReference type="GO" id="GO:0120010">
    <property type="term" value="P:intermembrane phospholipid transfer"/>
    <property type="evidence" value="ECO:0007669"/>
    <property type="project" value="TreeGrafter"/>
</dbReference>